<feature type="chain" id="PRO_5014598366" evidence="2">
    <location>
        <begin position="21"/>
        <end position="369"/>
    </location>
</feature>
<evidence type="ECO:0000256" key="1">
    <source>
        <dbReference type="ARBA" id="ARBA00022729"/>
    </source>
</evidence>
<dbReference type="PANTHER" id="PTHR30006:SF2">
    <property type="entry name" value="ABC TRANSPORTER SUBSTRATE-BINDING PROTEIN"/>
    <property type="match status" value="1"/>
</dbReference>
<reference evidence="3 4" key="1">
    <citation type="submission" date="2017-11" db="EMBL/GenBank/DDBJ databases">
        <title>Reclassification of Bisgaard taxon 7 as Conservatibacter flavescens gen. nov., sp. nov.</title>
        <authorList>
            <person name="Christensen H."/>
        </authorList>
    </citation>
    <scope>NUCLEOTIDE SEQUENCE [LARGE SCALE GENOMIC DNA]</scope>
    <source>
        <strain evidence="3 4">7_4</strain>
    </source>
</reference>
<evidence type="ECO:0000313" key="4">
    <source>
        <dbReference type="Proteomes" id="UP000229329"/>
    </source>
</evidence>
<gene>
    <name evidence="3" type="ORF">CVP05_05685</name>
</gene>
<comment type="caution">
    <text evidence="3">The sequence shown here is derived from an EMBL/GenBank/DDBJ whole genome shotgun (WGS) entry which is preliminary data.</text>
</comment>
<evidence type="ECO:0000313" key="3">
    <source>
        <dbReference type="EMBL" id="PJG85491.1"/>
    </source>
</evidence>
<organism evidence="3 4">
    <name type="scientific">Conservatibacter flavescens</name>
    <dbReference type="NCBI Taxonomy" id="28161"/>
    <lineage>
        <taxon>Bacteria</taxon>
        <taxon>Pseudomonadati</taxon>
        <taxon>Pseudomonadota</taxon>
        <taxon>Gammaproteobacteria</taxon>
        <taxon>Pasteurellales</taxon>
        <taxon>Pasteurellaceae</taxon>
        <taxon>Conservatibacter</taxon>
    </lineage>
</organism>
<dbReference type="AlphaFoldDB" id="A0A2M8S2W2"/>
<evidence type="ECO:0000256" key="2">
    <source>
        <dbReference type="SAM" id="SignalP"/>
    </source>
</evidence>
<dbReference type="RefSeq" id="WP_100288612.1">
    <property type="nucleotide sequence ID" value="NZ_PHHA01000010.1"/>
</dbReference>
<accession>A0A2M8S2W2</accession>
<dbReference type="Proteomes" id="UP000229329">
    <property type="component" value="Unassembled WGS sequence"/>
</dbReference>
<name>A0A2M8S2W2_9PAST</name>
<proteinExistence type="predicted"/>
<dbReference type="EMBL" id="PHHA01000010">
    <property type="protein sequence ID" value="PJG85491.1"/>
    <property type="molecule type" value="Genomic_DNA"/>
</dbReference>
<dbReference type="SUPFAM" id="SSF53850">
    <property type="entry name" value="Periplasmic binding protein-like II"/>
    <property type="match status" value="1"/>
</dbReference>
<sequence>MIKNLVTLVLGSVIAFGVQAKNGVETQSLDELYQAALKEGGRLVVYAGGDTPDQQDGIKAAFEKRFPGIILDTIVDYSKIHDARINYQIEVKNVVADVVQLQTLQDFPKWKAEGVLMPYKPLGWDKVYADFKDQDGAWTGVFVDAFSNVNNQKALGDIPAPREAKDYLNPALKGKIISTYPNDDDAVLFQYKQMIDENGWQWLEKLMQNEPHFVRGTQAPADDVESGKYATTFSTDGMLKPSAEAQSQFMLPEQGGFVAWAQRAAILKEAKHPAAAKLYLSWLLDKDTQQNVWYMWSVREDVPAPQGYKPIWQYPNANLKQFEAFMADREAVEAFRAKIALFVGDVQGKSSAGELGLFPVKAIRADDVK</sequence>
<protein>
    <submittedName>
        <fullName evidence="3">ABC transporter substrate-binding protein</fullName>
    </submittedName>
</protein>
<feature type="signal peptide" evidence="2">
    <location>
        <begin position="1"/>
        <end position="20"/>
    </location>
</feature>
<keyword evidence="1 2" id="KW-0732">Signal</keyword>
<dbReference type="Pfam" id="PF13343">
    <property type="entry name" value="SBP_bac_6"/>
    <property type="match status" value="1"/>
</dbReference>
<dbReference type="PANTHER" id="PTHR30006">
    <property type="entry name" value="THIAMINE-BINDING PERIPLASMIC PROTEIN-RELATED"/>
    <property type="match status" value="1"/>
</dbReference>
<dbReference type="Gene3D" id="3.40.190.10">
    <property type="entry name" value="Periplasmic binding protein-like II"/>
    <property type="match status" value="2"/>
</dbReference>
<keyword evidence="4" id="KW-1185">Reference proteome</keyword>
<dbReference type="OrthoDB" id="305758at2"/>